<reference evidence="2 3" key="1">
    <citation type="submission" date="2019-12" db="EMBL/GenBank/DDBJ databases">
        <authorList>
            <person name="Floudas D."/>
            <person name="Bentzer J."/>
            <person name="Ahren D."/>
            <person name="Johansson T."/>
            <person name="Persson P."/>
            <person name="Tunlid A."/>
        </authorList>
    </citation>
    <scope>NUCLEOTIDE SEQUENCE [LARGE SCALE GENOMIC DNA]</scope>
    <source>
        <strain evidence="2 3">CBS 102.39</strain>
    </source>
</reference>
<name>A0A8H4VPR3_9AGAR</name>
<sequence>MVHTHSYKFKSLVAVLGLVQLALAGPTLSVRNTDSSATITVCADVGANCVGLPVVSDSCLDFTGGLTFLNKAVSSAVIPGGFVCTFFSQFECTSQGGDDEVVLLSGTWNFFDVPGPSSPDENFNDLASSVSCSPI</sequence>
<protein>
    <submittedName>
        <fullName evidence="2">Uncharacterized protein</fullName>
    </submittedName>
</protein>
<evidence type="ECO:0000313" key="2">
    <source>
        <dbReference type="EMBL" id="KAF4615840.1"/>
    </source>
</evidence>
<dbReference type="Proteomes" id="UP000521872">
    <property type="component" value="Unassembled WGS sequence"/>
</dbReference>
<feature type="chain" id="PRO_5034263401" evidence="1">
    <location>
        <begin position="25"/>
        <end position="135"/>
    </location>
</feature>
<dbReference type="AlphaFoldDB" id="A0A8H4VPR3"/>
<evidence type="ECO:0000313" key="3">
    <source>
        <dbReference type="Proteomes" id="UP000521872"/>
    </source>
</evidence>
<keyword evidence="1" id="KW-0732">Signal</keyword>
<evidence type="ECO:0000256" key="1">
    <source>
        <dbReference type="SAM" id="SignalP"/>
    </source>
</evidence>
<proteinExistence type="predicted"/>
<accession>A0A8H4VPR3</accession>
<keyword evidence="3" id="KW-1185">Reference proteome</keyword>
<gene>
    <name evidence="2" type="ORF">D9613_012378</name>
</gene>
<organism evidence="2 3">
    <name type="scientific">Agrocybe pediades</name>
    <dbReference type="NCBI Taxonomy" id="84607"/>
    <lineage>
        <taxon>Eukaryota</taxon>
        <taxon>Fungi</taxon>
        <taxon>Dikarya</taxon>
        <taxon>Basidiomycota</taxon>
        <taxon>Agaricomycotina</taxon>
        <taxon>Agaricomycetes</taxon>
        <taxon>Agaricomycetidae</taxon>
        <taxon>Agaricales</taxon>
        <taxon>Agaricineae</taxon>
        <taxon>Strophariaceae</taxon>
        <taxon>Agrocybe</taxon>
    </lineage>
</organism>
<dbReference type="EMBL" id="JAACJL010000033">
    <property type="protein sequence ID" value="KAF4615840.1"/>
    <property type="molecule type" value="Genomic_DNA"/>
</dbReference>
<feature type="signal peptide" evidence="1">
    <location>
        <begin position="1"/>
        <end position="24"/>
    </location>
</feature>
<comment type="caution">
    <text evidence="2">The sequence shown here is derived from an EMBL/GenBank/DDBJ whole genome shotgun (WGS) entry which is preliminary data.</text>
</comment>